<dbReference type="OMA" id="RILIHIW"/>
<name>M1A4C9_SOLTU</name>
<dbReference type="Gramene" id="PGSC0003DMT400014510">
    <property type="protein sequence ID" value="PGSC0003DMT400014510"/>
    <property type="gene ID" value="PGSC0003DMG400005680"/>
</dbReference>
<evidence type="ECO:0000256" key="6">
    <source>
        <dbReference type="ARBA" id="ARBA00023033"/>
    </source>
</evidence>
<evidence type="ECO:0000313" key="7">
    <source>
        <dbReference type="EnsemblPlants" id="PGSC0003DMT400014510"/>
    </source>
</evidence>
<dbReference type="PANTHER" id="PTHR47953:SF22">
    <property type="entry name" value="CYTOCHROME P450"/>
    <property type="match status" value="1"/>
</dbReference>
<dbReference type="PANTHER" id="PTHR47953">
    <property type="entry name" value="OS08G0105600 PROTEIN"/>
    <property type="match status" value="1"/>
</dbReference>
<proteinExistence type="inferred from homology"/>
<keyword evidence="6" id="KW-0503">Monooxygenase</keyword>
<dbReference type="AlphaFoldDB" id="M1A4C9"/>
<sequence length="149" mass="17392">MQDMFIAGAETSSAIIIWALAEMIRDPRTMAKAQFEVRQVLKGKTIFEDTDLEELKYLKLVIKEMLRLHLPFPLLLPRECREETRIGGYTIPVKTRVLINAWAIGRDPEYWHNPESFIPERFDNNHIDFRGNHFPLVQEEECVQGSYSA</sequence>
<evidence type="ECO:0000256" key="2">
    <source>
        <dbReference type="ARBA" id="ARBA00022617"/>
    </source>
</evidence>
<dbReference type="EnsemblPlants" id="PGSC0003DMT400014510">
    <property type="protein sequence ID" value="PGSC0003DMT400014510"/>
    <property type="gene ID" value="PGSC0003DMG400005680"/>
</dbReference>
<dbReference type="PRINTS" id="PR00463">
    <property type="entry name" value="EP450I"/>
</dbReference>
<dbReference type="GO" id="GO:0005506">
    <property type="term" value="F:iron ion binding"/>
    <property type="evidence" value="ECO:0007669"/>
    <property type="project" value="InterPro"/>
</dbReference>
<dbReference type="GO" id="GO:0004497">
    <property type="term" value="F:monooxygenase activity"/>
    <property type="evidence" value="ECO:0007669"/>
    <property type="project" value="UniProtKB-KW"/>
</dbReference>
<keyword evidence="4" id="KW-0560">Oxidoreductase</keyword>
<organism evidence="7 8">
    <name type="scientific">Solanum tuberosum</name>
    <name type="common">Potato</name>
    <dbReference type="NCBI Taxonomy" id="4113"/>
    <lineage>
        <taxon>Eukaryota</taxon>
        <taxon>Viridiplantae</taxon>
        <taxon>Streptophyta</taxon>
        <taxon>Embryophyta</taxon>
        <taxon>Tracheophyta</taxon>
        <taxon>Spermatophyta</taxon>
        <taxon>Magnoliopsida</taxon>
        <taxon>eudicotyledons</taxon>
        <taxon>Gunneridae</taxon>
        <taxon>Pentapetalae</taxon>
        <taxon>asterids</taxon>
        <taxon>lamiids</taxon>
        <taxon>Solanales</taxon>
        <taxon>Solanaceae</taxon>
        <taxon>Solanoideae</taxon>
        <taxon>Solaneae</taxon>
        <taxon>Solanum</taxon>
    </lineage>
</organism>
<dbReference type="InterPro" id="IPR052306">
    <property type="entry name" value="CYP450_71D"/>
</dbReference>
<evidence type="ECO:0000256" key="3">
    <source>
        <dbReference type="ARBA" id="ARBA00022723"/>
    </source>
</evidence>
<dbReference type="GO" id="GO:0016705">
    <property type="term" value="F:oxidoreductase activity, acting on paired donors, with incorporation or reduction of molecular oxygen"/>
    <property type="evidence" value="ECO:0007669"/>
    <property type="project" value="InterPro"/>
</dbReference>
<keyword evidence="5" id="KW-0408">Iron</keyword>
<keyword evidence="8" id="KW-1185">Reference proteome</keyword>
<dbReference type="InterPro" id="IPR036396">
    <property type="entry name" value="Cyt_P450_sf"/>
</dbReference>
<dbReference type="PaxDb" id="4113-PGSC0003DMT400014510"/>
<evidence type="ECO:0000313" key="8">
    <source>
        <dbReference type="Proteomes" id="UP000011115"/>
    </source>
</evidence>
<dbReference type="Gene3D" id="1.10.630.10">
    <property type="entry name" value="Cytochrome P450"/>
    <property type="match status" value="1"/>
</dbReference>
<reference evidence="7" key="2">
    <citation type="submission" date="2015-06" db="UniProtKB">
        <authorList>
            <consortium name="EnsemblPlants"/>
        </authorList>
    </citation>
    <scope>IDENTIFICATION</scope>
    <source>
        <strain evidence="7">DM1-3 516 R44</strain>
    </source>
</reference>
<dbReference type="InParanoid" id="M1A4C9"/>
<dbReference type="Pfam" id="PF00067">
    <property type="entry name" value="p450"/>
    <property type="match status" value="1"/>
</dbReference>
<evidence type="ECO:0000256" key="4">
    <source>
        <dbReference type="ARBA" id="ARBA00023002"/>
    </source>
</evidence>
<evidence type="ECO:0000256" key="5">
    <source>
        <dbReference type="ARBA" id="ARBA00023004"/>
    </source>
</evidence>
<dbReference type="InterPro" id="IPR001128">
    <property type="entry name" value="Cyt_P450"/>
</dbReference>
<dbReference type="STRING" id="4113.M1A4C9"/>
<keyword evidence="3" id="KW-0479">Metal-binding</keyword>
<evidence type="ECO:0000256" key="1">
    <source>
        <dbReference type="ARBA" id="ARBA00010617"/>
    </source>
</evidence>
<dbReference type="HOGENOM" id="CLU_001570_29_4_1"/>
<protein>
    <submittedName>
        <fullName evidence="7">Cytochrome P450</fullName>
    </submittedName>
</protein>
<reference evidence="8" key="1">
    <citation type="journal article" date="2011" name="Nature">
        <title>Genome sequence and analysis of the tuber crop potato.</title>
        <authorList>
            <consortium name="The Potato Genome Sequencing Consortium"/>
        </authorList>
    </citation>
    <scope>NUCLEOTIDE SEQUENCE [LARGE SCALE GENOMIC DNA]</scope>
    <source>
        <strain evidence="8">cv. DM1-3 516 R44</strain>
    </source>
</reference>
<accession>M1A4C9</accession>
<dbReference type="eggNOG" id="KOG0156">
    <property type="taxonomic scope" value="Eukaryota"/>
</dbReference>
<dbReference type="GO" id="GO:0020037">
    <property type="term" value="F:heme binding"/>
    <property type="evidence" value="ECO:0007669"/>
    <property type="project" value="InterPro"/>
</dbReference>
<dbReference type="SUPFAM" id="SSF48264">
    <property type="entry name" value="Cytochrome P450"/>
    <property type="match status" value="1"/>
</dbReference>
<keyword evidence="2" id="KW-0349">Heme</keyword>
<dbReference type="InterPro" id="IPR002401">
    <property type="entry name" value="Cyt_P450_E_grp-I"/>
</dbReference>
<dbReference type="Proteomes" id="UP000011115">
    <property type="component" value="Unassembled WGS sequence"/>
</dbReference>
<comment type="similarity">
    <text evidence="1">Belongs to the cytochrome P450 family.</text>
</comment>